<feature type="region of interest" description="Disordered" evidence="1">
    <location>
        <begin position="128"/>
        <end position="147"/>
    </location>
</feature>
<sequence length="314" mass="33505">MPSTREIEAELQAERDVLQAQIAALEAQFSPDRIVAKATSVLSDLGSSAATTARRNPGPFVVTAGGLAWLAFKAATNNTGPRVDYDRTSSDPVGGFRRDTPSMAGFDERVAAADRALHGEDNVFYPEGDYSMTDTSTNTGNSRMGKAKERLYETSESLRSRIEDGLDGLPDGAKDRIRKARETAISVHSRAEQEAARAAAAARHTMQENPLLVGALAVAAGAALAMMLPRTQVEDRTIGAQRDRLFDEAERLFREEKAKLQSTAEDMVAEGQKRVKESLSSDDSETGTKSASKSTGSSTTGTSSGTTSQPNLAS</sequence>
<evidence type="ECO:0000313" key="2">
    <source>
        <dbReference type="EMBL" id="QXT39098.1"/>
    </source>
</evidence>
<evidence type="ECO:0000256" key="1">
    <source>
        <dbReference type="SAM" id="MobiDB-lite"/>
    </source>
</evidence>
<feature type="region of interest" description="Disordered" evidence="1">
    <location>
        <begin position="257"/>
        <end position="314"/>
    </location>
</feature>
<organism evidence="2 3">
    <name type="scientific">Gymnodinialimonas ceratoperidinii</name>
    <dbReference type="NCBI Taxonomy" id="2856823"/>
    <lineage>
        <taxon>Bacteria</taxon>
        <taxon>Pseudomonadati</taxon>
        <taxon>Pseudomonadota</taxon>
        <taxon>Alphaproteobacteria</taxon>
        <taxon>Rhodobacterales</taxon>
        <taxon>Paracoccaceae</taxon>
        <taxon>Gymnodinialimonas</taxon>
    </lineage>
</organism>
<feature type="compositionally biased region" description="Low complexity" evidence="1">
    <location>
        <begin position="287"/>
        <end position="308"/>
    </location>
</feature>
<reference evidence="2 3" key="1">
    <citation type="submission" date="2021-07" db="EMBL/GenBank/DDBJ databases">
        <title>A novel Jannaschia species isolated from marine dinoflagellate Ceratoperidinium margalefii.</title>
        <authorList>
            <person name="Jiang Y."/>
            <person name="Li Z."/>
        </authorList>
    </citation>
    <scope>NUCLEOTIDE SEQUENCE [LARGE SCALE GENOMIC DNA]</scope>
    <source>
        <strain evidence="2 3">J12C1-MA-4</strain>
    </source>
</reference>
<evidence type="ECO:0008006" key="4">
    <source>
        <dbReference type="Google" id="ProtNLM"/>
    </source>
</evidence>
<feature type="compositionally biased region" description="Polar residues" evidence="1">
    <location>
        <begin position="132"/>
        <end position="142"/>
    </location>
</feature>
<feature type="region of interest" description="Disordered" evidence="1">
    <location>
        <begin position="83"/>
        <end position="102"/>
    </location>
</feature>
<dbReference type="RefSeq" id="WP_219001437.1">
    <property type="nucleotide sequence ID" value="NZ_CP079194.1"/>
</dbReference>
<dbReference type="Proteomes" id="UP000825009">
    <property type="component" value="Chromosome"/>
</dbReference>
<accession>A0A8F6YA14</accession>
<proteinExistence type="predicted"/>
<gene>
    <name evidence="2" type="ORF">KYE46_14370</name>
</gene>
<dbReference type="EMBL" id="CP079194">
    <property type="protein sequence ID" value="QXT39098.1"/>
    <property type="molecule type" value="Genomic_DNA"/>
</dbReference>
<name>A0A8F6YA14_9RHOB</name>
<dbReference type="KEGG" id="gce:KYE46_14370"/>
<evidence type="ECO:0000313" key="3">
    <source>
        <dbReference type="Proteomes" id="UP000825009"/>
    </source>
</evidence>
<protein>
    <recommendedName>
        <fullName evidence="4">DUF3618 domain-containing protein</fullName>
    </recommendedName>
</protein>
<dbReference type="AlphaFoldDB" id="A0A8F6YA14"/>
<keyword evidence="3" id="KW-1185">Reference proteome</keyword>